<organism evidence="1 2">
    <name type="scientific">Loxostege sticticalis</name>
    <name type="common">Beet webworm moth</name>
    <dbReference type="NCBI Taxonomy" id="481309"/>
    <lineage>
        <taxon>Eukaryota</taxon>
        <taxon>Metazoa</taxon>
        <taxon>Ecdysozoa</taxon>
        <taxon>Arthropoda</taxon>
        <taxon>Hexapoda</taxon>
        <taxon>Insecta</taxon>
        <taxon>Pterygota</taxon>
        <taxon>Neoptera</taxon>
        <taxon>Endopterygota</taxon>
        <taxon>Lepidoptera</taxon>
        <taxon>Glossata</taxon>
        <taxon>Ditrysia</taxon>
        <taxon>Pyraloidea</taxon>
        <taxon>Crambidae</taxon>
        <taxon>Pyraustinae</taxon>
        <taxon>Loxostege</taxon>
    </lineage>
</organism>
<gene>
    <name evidence="1" type="ORF">ABMA28_009516</name>
</gene>
<dbReference type="Proteomes" id="UP001549921">
    <property type="component" value="Unassembled WGS sequence"/>
</dbReference>
<protein>
    <recommendedName>
        <fullName evidence="3">Endonuclease/exonuclease/phosphatase domain-containing protein</fullName>
    </recommendedName>
</protein>
<evidence type="ECO:0008006" key="3">
    <source>
        <dbReference type="Google" id="ProtNLM"/>
    </source>
</evidence>
<proteinExistence type="predicted"/>
<dbReference type="InterPro" id="IPR036691">
    <property type="entry name" value="Endo/exonu/phosph_ase_sf"/>
</dbReference>
<sequence length="416" mass="48229">MGDRTQAIYEIDNVNIAKSVECDWNDLAKQRNIHKTDLNIISQNIRSIYCNFDDLLINLSSLPFEVDIIILTECRIHPDKPIPILNNYHSYSTIRQLNQNDGVVVYVKNTLTPNVVELNLTHASGLQIDIFNKSILGIYRSPSNPSAELFIDSLSRHLSTLTSQKNIIVAGDININIKPIENELPNEFKNRISYLDMLSAHGILPGHILITRDRRCLDHFMLRIDKKTHSAFIAILRTSITDHLTTFLSITKTKINQTSPKTTTRTDFESALKWLQEKDLSPLLRCDNPNLITDNLIQGLTDKRIIKPWITNGILKCIRNRNRLQKESKNDPLNEIKRLTFTRYRNFCNNLIKKLKRKYERRLIENSINDNKILWKNIKTLTYTNKSKKKPLSECKPKIINWLQELDYAETEALVN</sequence>
<dbReference type="SUPFAM" id="SSF56219">
    <property type="entry name" value="DNase I-like"/>
    <property type="match status" value="1"/>
</dbReference>
<accession>A0ABD0SFM5</accession>
<dbReference type="AlphaFoldDB" id="A0ABD0SFM5"/>
<reference evidence="1 2" key="1">
    <citation type="submission" date="2024-06" db="EMBL/GenBank/DDBJ databases">
        <title>A chromosome-level genome assembly of beet webworm, Loxostege sticticalis.</title>
        <authorList>
            <person name="Zhang Y."/>
        </authorList>
    </citation>
    <scope>NUCLEOTIDE SEQUENCE [LARGE SCALE GENOMIC DNA]</scope>
    <source>
        <strain evidence="1">AQ028</strain>
        <tissue evidence="1">Male pupae</tissue>
    </source>
</reference>
<name>A0ABD0SFM5_LOXSC</name>
<evidence type="ECO:0000313" key="1">
    <source>
        <dbReference type="EMBL" id="KAL0812138.1"/>
    </source>
</evidence>
<evidence type="ECO:0000313" key="2">
    <source>
        <dbReference type="Proteomes" id="UP001549921"/>
    </source>
</evidence>
<dbReference type="EMBL" id="JBEDNZ010000023">
    <property type="protein sequence ID" value="KAL0812138.1"/>
    <property type="molecule type" value="Genomic_DNA"/>
</dbReference>
<dbReference type="Gene3D" id="3.60.10.10">
    <property type="entry name" value="Endonuclease/exonuclease/phosphatase"/>
    <property type="match status" value="1"/>
</dbReference>
<comment type="caution">
    <text evidence="1">The sequence shown here is derived from an EMBL/GenBank/DDBJ whole genome shotgun (WGS) entry which is preliminary data.</text>
</comment>